<reference evidence="2" key="1">
    <citation type="submission" date="2016-10" db="EMBL/GenBank/DDBJ databases">
        <authorList>
            <person name="Varghese N."/>
            <person name="Submissions S."/>
        </authorList>
    </citation>
    <scope>NUCLEOTIDE SEQUENCE [LARGE SCALE GENOMIC DNA]</scope>
    <source>
        <strain evidence="2">DSM 2179</strain>
    </source>
</reference>
<accession>A0A1H6Y1T7</accession>
<organism evidence="1 2">
    <name type="scientific">Propionispira arboris</name>
    <dbReference type="NCBI Taxonomy" id="84035"/>
    <lineage>
        <taxon>Bacteria</taxon>
        <taxon>Bacillati</taxon>
        <taxon>Bacillota</taxon>
        <taxon>Negativicutes</taxon>
        <taxon>Selenomonadales</taxon>
        <taxon>Selenomonadaceae</taxon>
        <taxon>Propionispira</taxon>
    </lineage>
</organism>
<evidence type="ECO:0000313" key="1">
    <source>
        <dbReference type="EMBL" id="SEJ30745.1"/>
    </source>
</evidence>
<protein>
    <recommendedName>
        <fullName evidence="3">Restriction endonuclease</fullName>
    </recommendedName>
</protein>
<dbReference type="Proteomes" id="UP000199662">
    <property type="component" value="Unassembled WGS sequence"/>
</dbReference>
<evidence type="ECO:0008006" key="3">
    <source>
        <dbReference type="Google" id="ProtNLM"/>
    </source>
</evidence>
<dbReference type="EMBL" id="FNZK01000005">
    <property type="protein sequence ID" value="SEJ30745.1"/>
    <property type="molecule type" value="Genomic_DNA"/>
</dbReference>
<sequence length="255" mass="28842">MSQAENIRQKIVEAIKGEEDLNNMVVEIDANVEGKTASYPVDLYLACTADNGLNYKILIQTKTAGKTLEKSDLFHFSNILQDVQGQVLGVIFTQPVYDKVVQSVAKDVGIMLYEVQAEENQIIWEPAVSDIKIDVDKEWVKVEKEKHQLGDAPIQSGGDPKYMFLYDEQDLCVNTIEGIFDQYIKEATAKGEYKMVSIQHEFKGGAIYLNTEHELIKRVKLNSISFTINFRKLSTMDGLDMVKNILRTALRAKLN</sequence>
<evidence type="ECO:0000313" key="2">
    <source>
        <dbReference type="Proteomes" id="UP000199662"/>
    </source>
</evidence>
<proteinExistence type="predicted"/>
<keyword evidence="2" id="KW-1185">Reference proteome</keyword>
<dbReference type="AlphaFoldDB" id="A0A1H6Y1T7"/>
<dbReference type="RefSeq" id="WP_091830490.1">
    <property type="nucleotide sequence ID" value="NZ_FNZK01000005.1"/>
</dbReference>
<name>A0A1H6Y1T7_9FIRM</name>
<gene>
    <name evidence="1" type="ORF">SAMN05660742_105229</name>
</gene>